<organism evidence="2 3">
    <name type="scientific">Stylosanthes scabra</name>
    <dbReference type="NCBI Taxonomy" id="79078"/>
    <lineage>
        <taxon>Eukaryota</taxon>
        <taxon>Viridiplantae</taxon>
        <taxon>Streptophyta</taxon>
        <taxon>Embryophyta</taxon>
        <taxon>Tracheophyta</taxon>
        <taxon>Spermatophyta</taxon>
        <taxon>Magnoliopsida</taxon>
        <taxon>eudicotyledons</taxon>
        <taxon>Gunneridae</taxon>
        <taxon>Pentapetalae</taxon>
        <taxon>rosids</taxon>
        <taxon>fabids</taxon>
        <taxon>Fabales</taxon>
        <taxon>Fabaceae</taxon>
        <taxon>Papilionoideae</taxon>
        <taxon>50 kb inversion clade</taxon>
        <taxon>dalbergioids sensu lato</taxon>
        <taxon>Dalbergieae</taxon>
        <taxon>Pterocarpus clade</taxon>
        <taxon>Stylosanthes</taxon>
    </lineage>
</organism>
<evidence type="ECO:0000256" key="1">
    <source>
        <dbReference type="SAM" id="MobiDB-lite"/>
    </source>
</evidence>
<keyword evidence="3" id="KW-1185">Reference proteome</keyword>
<proteinExistence type="predicted"/>
<name>A0ABU6XMX0_9FABA</name>
<evidence type="ECO:0008006" key="4">
    <source>
        <dbReference type="Google" id="ProtNLM"/>
    </source>
</evidence>
<evidence type="ECO:0000313" key="3">
    <source>
        <dbReference type="Proteomes" id="UP001341840"/>
    </source>
</evidence>
<feature type="region of interest" description="Disordered" evidence="1">
    <location>
        <begin position="355"/>
        <end position="402"/>
    </location>
</feature>
<sequence>MPTCMWCPENFDRIARLWGKVIMKDDRAEESKSFSIARILFDTYQGEAIHEWVSVKIEDRVFEVFVKEFGSEVYSVHSHLDRDEECSGFIEELCSEPGNGEIPAMTSPMNIQRPSETSSNLNLDTISDPIINAIINSKFNEDFLINWRVDEINWKRGEMESRVQAEEIRQMVPLGFDPMIIEAQIGTISPSMGLKQNGEKDTDLGPLGLEDLAHHEGGSETSNFCPFPPGFGPCSIEHHVHRGAMVARDSQSFVQETPIVERESESEESSSQPYEIERADAVSYEEETQSDETLYCLGEQVIRQRACVAERVGQGVCTPSVGLVKAGETVNNEQEVEEESDGFLYRINTNALIDERGSGVGEEGDEGQGDIQGEQGGVDGDDIVGRNGDLGKGKTEDTTTSGERWYGEGLIEASESKQIWARGGIFFDSSEEGEVIAKLLDCKGEGKKKIELRQRKQHQGRRPPCIQGRTLATRTLRGIGGSGKVEMLKQVCRKNCVDFLGVVETKRENFNDNFEDNIWGHRTDIRWEHVESVNSAGGILCVWNTYFFLFLEGSQVG</sequence>
<feature type="region of interest" description="Disordered" evidence="1">
    <location>
        <begin position="191"/>
        <end position="220"/>
    </location>
</feature>
<accession>A0ABU6XMX0</accession>
<comment type="caution">
    <text evidence="2">The sequence shown here is derived from an EMBL/GenBank/DDBJ whole genome shotgun (WGS) entry which is preliminary data.</text>
</comment>
<protein>
    <recommendedName>
        <fullName evidence="4">DUF4283 domain-containing protein</fullName>
    </recommendedName>
</protein>
<evidence type="ECO:0000313" key="2">
    <source>
        <dbReference type="EMBL" id="MED6199047.1"/>
    </source>
</evidence>
<reference evidence="2 3" key="1">
    <citation type="journal article" date="2023" name="Plants (Basel)">
        <title>Bridging the Gap: Combining Genomics and Transcriptomics Approaches to Understand Stylosanthes scabra, an Orphan Legume from the Brazilian Caatinga.</title>
        <authorList>
            <person name="Ferreira-Neto J.R.C."/>
            <person name="da Silva M.D."/>
            <person name="Binneck E."/>
            <person name="de Melo N.F."/>
            <person name="da Silva R.H."/>
            <person name="de Melo A.L.T.M."/>
            <person name="Pandolfi V."/>
            <person name="Bustamante F.O."/>
            <person name="Brasileiro-Vidal A.C."/>
            <person name="Benko-Iseppon A.M."/>
        </authorList>
    </citation>
    <scope>NUCLEOTIDE SEQUENCE [LARGE SCALE GENOMIC DNA]</scope>
    <source>
        <tissue evidence="2">Leaves</tissue>
    </source>
</reference>
<dbReference type="Proteomes" id="UP001341840">
    <property type="component" value="Unassembled WGS sequence"/>
</dbReference>
<dbReference type="EMBL" id="JASCZI010212301">
    <property type="protein sequence ID" value="MED6199047.1"/>
    <property type="molecule type" value="Genomic_DNA"/>
</dbReference>
<gene>
    <name evidence="2" type="ORF">PIB30_072281</name>
</gene>